<dbReference type="CDD" id="cd00077">
    <property type="entry name" value="HDc"/>
    <property type="match status" value="1"/>
</dbReference>
<comment type="caution">
    <text evidence="2">The sequence shown here is derived from an EMBL/GenBank/DDBJ whole genome shotgun (WGS) entry which is preliminary data.</text>
</comment>
<evidence type="ECO:0000313" key="2">
    <source>
        <dbReference type="EMBL" id="HHE04852.1"/>
    </source>
</evidence>
<dbReference type="EMBL" id="DRTB01000161">
    <property type="protein sequence ID" value="HHE04852.1"/>
    <property type="molecule type" value="Genomic_DNA"/>
</dbReference>
<accession>A0A7C5HEH5</accession>
<dbReference type="SMART" id="SM00471">
    <property type="entry name" value="HDc"/>
    <property type="match status" value="1"/>
</dbReference>
<dbReference type="InterPro" id="IPR037522">
    <property type="entry name" value="HD_GYP_dom"/>
</dbReference>
<name>A0A7C5HEH5_UNCW3</name>
<reference evidence="2" key="1">
    <citation type="journal article" date="2020" name="mSystems">
        <title>Genome- and Community-Level Interaction Insights into Carbon Utilization and Element Cycling Functions of Hydrothermarchaeota in Hydrothermal Sediment.</title>
        <authorList>
            <person name="Zhou Z."/>
            <person name="Liu Y."/>
            <person name="Xu W."/>
            <person name="Pan J."/>
            <person name="Luo Z.H."/>
            <person name="Li M."/>
        </authorList>
    </citation>
    <scope>NUCLEOTIDE SEQUENCE [LARGE SCALE GENOMIC DNA]</scope>
    <source>
        <strain evidence="2">HyVt-74</strain>
    </source>
</reference>
<protein>
    <submittedName>
        <fullName evidence="2">HD domain-containing protein</fullName>
    </submittedName>
</protein>
<dbReference type="Pfam" id="PF13487">
    <property type="entry name" value="HD_5"/>
    <property type="match status" value="1"/>
</dbReference>
<sequence>MEKTFLNFISNIENPLNLEINSLQKLNVKLNSFLEYVKLANRSELKHIRKIDGILRDMNAFLELSKIYDANAYYYRDRNYELYLLNKYQALLNRVQAYATEHTKQELEYFLHKTRETFYPLYPRLMNLLGVYYQLYEYDFSSAIEHYQSAINVLKGIDKVTFESQSSLSYEGTFRLFMNNMLDAMIRSPEPERYLKEIHLIRDYLFDSEAQISNEARLDIAELFAKMGKSKIASNLLSSIEMSKMKNINFYYPQINRVKSIIALKTGNLSIGFDSVVKSFRLCFQVGKPISQKTNMVTLFSTINDLLTGIGLKERISMFKEKGFLDLIINVLETKDRYLAIEHSKNVANLSLKLWKILGGDEKYYDHIYFSGLFHDIGKLSIPWLTLSKPFSLDNIDREILRYHSLESYKLLNLLGFEEEAKVAGNHHERIDGSGYPLGKKNLTIDSEVVAIADVFQAASSPNRNYKNPKGKEEILKEIENDVNNNKFHRKIYEALLLAVK</sequence>
<dbReference type="PANTHER" id="PTHR43155">
    <property type="entry name" value="CYCLIC DI-GMP PHOSPHODIESTERASE PA4108-RELATED"/>
    <property type="match status" value="1"/>
</dbReference>
<dbReference type="InterPro" id="IPR003607">
    <property type="entry name" value="HD/PDEase_dom"/>
</dbReference>
<evidence type="ECO:0000259" key="1">
    <source>
        <dbReference type="PROSITE" id="PS51832"/>
    </source>
</evidence>
<dbReference type="Gene3D" id="1.10.3210.10">
    <property type="entry name" value="Hypothetical protein af1432"/>
    <property type="match status" value="1"/>
</dbReference>
<dbReference type="PROSITE" id="PS51832">
    <property type="entry name" value="HD_GYP"/>
    <property type="match status" value="1"/>
</dbReference>
<dbReference type="PANTHER" id="PTHR43155:SF2">
    <property type="entry name" value="CYCLIC DI-GMP PHOSPHODIESTERASE PA4108"/>
    <property type="match status" value="1"/>
</dbReference>
<gene>
    <name evidence="2" type="ORF">ENL19_02180</name>
</gene>
<feature type="domain" description="HD-GYP" evidence="1">
    <location>
        <begin position="318"/>
        <end position="501"/>
    </location>
</feature>
<organism evidence="2">
    <name type="scientific">candidate division WOR-3 bacterium</name>
    <dbReference type="NCBI Taxonomy" id="2052148"/>
    <lineage>
        <taxon>Bacteria</taxon>
        <taxon>Bacteria division WOR-3</taxon>
    </lineage>
</organism>
<dbReference type="Proteomes" id="UP000886110">
    <property type="component" value="Unassembled WGS sequence"/>
</dbReference>
<dbReference type="SUPFAM" id="SSF109604">
    <property type="entry name" value="HD-domain/PDEase-like"/>
    <property type="match status" value="1"/>
</dbReference>
<proteinExistence type="predicted"/>
<dbReference type="AlphaFoldDB" id="A0A7C5HEH5"/>